<comment type="caution">
    <text evidence="1">The sequence shown here is derived from an EMBL/GenBank/DDBJ whole genome shotgun (WGS) entry which is preliminary data.</text>
</comment>
<evidence type="ECO:0000313" key="1">
    <source>
        <dbReference type="EMBL" id="OLY83037.1"/>
    </source>
</evidence>
<dbReference type="AlphaFoldDB" id="A0A1R0H1L8"/>
<proteinExistence type="predicted"/>
<gene>
    <name evidence="1" type="ORF">AYI68_g2831</name>
</gene>
<keyword evidence="2" id="KW-1185">Reference proteome</keyword>
<evidence type="ECO:0000313" key="2">
    <source>
        <dbReference type="Proteomes" id="UP000187455"/>
    </source>
</evidence>
<organism evidence="1 2">
    <name type="scientific">Smittium mucronatum</name>
    <dbReference type="NCBI Taxonomy" id="133383"/>
    <lineage>
        <taxon>Eukaryota</taxon>
        <taxon>Fungi</taxon>
        <taxon>Fungi incertae sedis</taxon>
        <taxon>Zoopagomycota</taxon>
        <taxon>Kickxellomycotina</taxon>
        <taxon>Harpellomycetes</taxon>
        <taxon>Harpellales</taxon>
        <taxon>Legeriomycetaceae</taxon>
        <taxon>Smittium</taxon>
    </lineage>
</organism>
<dbReference type="Proteomes" id="UP000187455">
    <property type="component" value="Unassembled WGS sequence"/>
</dbReference>
<name>A0A1R0H1L8_9FUNG</name>
<protein>
    <submittedName>
        <fullName evidence="1">Uncharacterized protein</fullName>
    </submittedName>
</protein>
<reference evidence="1 2" key="1">
    <citation type="journal article" date="2016" name="Mol. Biol. Evol.">
        <title>Genome-Wide Survey of Gut Fungi (Harpellales) Reveals the First Horizontally Transferred Ubiquitin Gene from a Mosquito Host.</title>
        <authorList>
            <person name="Wang Y."/>
            <person name="White M.M."/>
            <person name="Kvist S."/>
            <person name="Moncalvo J.M."/>
        </authorList>
    </citation>
    <scope>NUCLEOTIDE SEQUENCE [LARGE SCALE GENOMIC DNA]</scope>
    <source>
        <strain evidence="1 2">ALG-7-W6</strain>
    </source>
</reference>
<sequence length="69" mass="8007">MVRYVKIFVGGAPVFSYAEPGVEYMVDHATNFAFFISRAWGIRYFGFLMAQSKPRYKIVCPWDVHIEVP</sequence>
<accession>A0A1R0H1L8</accession>
<dbReference type="EMBL" id="LSSL01001107">
    <property type="protein sequence ID" value="OLY83037.1"/>
    <property type="molecule type" value="Genomic_DNA"/>
</dbReference>